<dbReference type="PANTHER" id="PTHR10039">
    <property type="entry name" value="AMELOGENIN"/>
    <property type="match status" value="1"/>
</dbReference>
<dbReference type="InterPro" id="IPR056884">
    <property type="entry name" value="NPHP3-like_N"/>
</dbReference>
<protein>
    <recommendedName>
        <fullName evidence="7">NACHT domain-containing protein</fullName>
    </recommendedName>
</protein>
<evidence type="ECO:0000313" key="5">
    <source>
        <dbReference type="EMBL" id="KAF2732168.1"/>
    </source>
</evidence>
<organism evidence="5 6">
    <name type="scientific">Polyplosphaeria fusca</name>
    <dbReference type="NCBI Taxonomy" id="682080"/>
    <lineage>
        <taxon>Eukaryota</taxon>
        <taxon>Fungi</taxon>
        <taxon>Dikarya</taxon>
        <taxon>Ascomycota</taxon>
        <taxon>Pezizomycotina</taxon>
        <taxon>Dothideomycetes</taxon>
        <taxon>Pleosporomycetidae</taxon>
        <taxon>Pleosporales</taxon>
        <taxon>Tetraplosphaeriaceae</taxon>
        <taxon>Polyplosphaeria</taxon>
    </lineage>
</organism>
<dbReference type="AlphaFoldDB" id="A0A9P4QR04"/>
<dbReference type="InterPro" id="IPR056125">
    <property type="entry name" value="DUF7708"/>
</dbReference>
<dbReference type="Pfam" id="PF24809">
    <property type="entry name" value="DUF7708"/>
    <property type="match status" value="1"/>
</dbReference>
<dbReference type="Proteomes" id="UP000799444">
    <property type="component" value="Unassembled WGS sequence"/>
</dbReference>
<dbReference type="InterPro" id="IPR054471">
    <property type="entry name" value="GPIID_WHD"/>
</dbReference>
<dbReference type="OrthoDB" id="7464126at2759"/>
<name>A0A9P4QR04_9PLEO</name>
<evidence type="ECO:0008006" key="7">
    <source>
        <dbReference type="Google" id="ProtNLM"/>
    </source>
</evidence>
<evidence type="ECO:0000259" key="4">
    <source>
        <dbReference type="Pfam" id="PF24883"/>
    </source>
</evidence>
<dbReference type="Gene3D" id="3.40.50.300">
    <property type="entry name" value="P-loop containing nucleotide triphosphate hydrolases"/>
    <property type="match status" value="1"/>
</dbReference>
<reference evidence="5" key="1">
    <citation type="journal article" date="2020" name="Stud. Mycol.">
        <title>101 Dothideomycetes genomes: a test case for predicting lifestyles and emergence of pathogens.</title>
        <authorList>
            <person name="Haridas S."/>
            <person name="Albert R."/>
            <person name="Binder M."/>
            <person name="Bloem J."/>
            <person name="Labutti K."/>
            <person name="Salamov A."/>
            <person name="Andreopoulos B."/>
            <person name="Baker S."/>
            <person name="Barry K."/>
            <person name="Bills G."/>
            <person name="Bluhm B."/>
            <person name="Cannon C."/>
            <person name="Castanera R."/>
            <person name="Culley D."/>
            <person name="Daum C."/>
            <person name="Ezra D."/>
            <person name="Gonzalez J."/>
            <person name="Henrissat B."/>
            <person name="Kuo A."/>
            <person name="Liang C."/>
            <person name="Lipzen A."/>
            <person name="Lutzoni F."/>
            <person name="Magnuson J."/>
            <person name="Mondo S."/>
            <person name="Nolan M."/>
            <person name="Ohm R."/>
            <person name="Pangilinan J."/>
            <person name="Park H.-J."/>
            <person name="Ramirez L."/>
            <person name="Alfaro M."/>
            <person name="Sun H."/>
            <person name="Tritt A."/>
            <person name="Yoshinaga Y."/>
            <person name="Zwiers L.-H."/>
            <person name="Turgeon B."/>
            <person name="Goodwin S."/>
            <person name="Spatafora J."/>
            <person name="Crous P."/>
            <person name="Grigoriev I."/>
        </authorList>
    </citation>
    <scope>NUCLEOTIDE SEQUENCE</scope>
    <source>
        <strain evidence="5">CBS 125425</strain>
    </source>
</reference>
<accession>A0A9P4QR04</accession>
<feature type="domain" description="GPI inositol-deacylase winged helix" evidence="2">
    <location>
        <begin position="491"/>
        <end position="580"/>
    </location>
</feature>
<dbReference type="EMBL" id="ML996182">
    <property type="protein sequence ID" value="KAF2732168.1"/>
    <property type="molecule type" value="Genomic_DNA"/>
</dbReference>
<evidence type="ECO:0000313" key="6">
    <source>
        <dbReference type="Proteomes" id="UP000799444"/>
    </source>
</evidence>
<feature type="non-terminal residue" evidence="5">
    <location>
        <position position="846"/>
    </location>
</feature>
<evidence type="ECO:0000259" key="3">
    <source>
        <dbReference type="Pfam" id="PF24809"/>
    </source>
</evidence>
<evidence type="ECO:0000259" key="2">
    <source>
        <dbReference type="Pfam" id="PF22939"/>
    </source>
</evidence>
<proteinExistence type="predicted"/>
<feature type="domain" description="DUF7708" evidence="3">
    <location>
        <begin position="76"/>
        <end position="179"/>
    </location>
</feature>
<feature type="domain" description="Nephrocystin 3-like N-terminal" evidence="4">
    <location>
        <begin position="243"/>
        <end position="368"/>
    </location>
</feature>
<keyword evidence="1" id="KW-0677">Repeat</keyword>
<dbReference type="Pfam" id="PF22939">
    <property type="entry name" value="WHD_GPIID"/>
    <property type="match status" value="1"/>
</dbReference>
<gene>
    <name evidence="5" type="ORF">EJ04DRAFT_608906</name>
</gene>
<dbReference type="SUPFAM" id="SSF52540">
    <property type="entry name" value="P-loop containing nucleoside triphosphate hydrolases"/>
    <property type="match status" value="1"/>
</dbReference>
<sequence>MIASLDEFRQFLTSEQIAQLASSSSNAPTADDVARLTEQITRSNADRKSRLFATRIQGLLRSIQQYCTIIDTCVSSNFAEYFDKLSQRINQLSNYCPRLSEYERLFPASTRLQQAISSLYAVIVRFCSKALGVVQEKGVKRYSKSAWKSFKIEFKDIEESISESKDEVIEELQLASEQEAHSLRRLLTAEIDENRKMRVEQIAEIQANKDFRSQQTLELQRGGDRRIQKILKETGKSNTSKQRTGCGKTVLLGYIVDHLRTKFSAQNQTLIVYYFFDSSEKKSLKASAFLRCILHQIIRPETLLPTIQRRLESLFVDQIDESESATSELEELFLESCRTVQCCFLLLDGLDELNDIEQRKVKAFLRKAQKIDGGRVLTTTHAAMDMSKVFGSNLELHIRPEDLQNDIDVFIQSQIDEYSQEELSDCAPIVLDLIKQKLSNDAEGMFLWAHLQLKAVIDVYEEHGSPDRIPDILESLPRKITDLYAFLLERLAKDTKDRAERAKKIFQWAIYSERPLTIRELEDALSVSADQKAWQSPPYKLDMSRLAKMCGNLVNYDPASGTVLLAHHSVESFLLSCSSREEVSCFAIEGTATEQYLADICLTYLSFTDFHKALTRTSDSKYASRLNRPIHLLESMTPGFIRPLASNAFKGRQRRNASHGVDVVNILRNELTTYQPKKTESSYQMLEYCKRHWHSHSQYITLPDSIHFARVESFIRGTHLPKEWMPWSSIPDKELLPYWNMFLWALRNGHIVIYCVWKKIAIIQEYKYWTLLWKQEGKKLFSSACTSASLAQLEIILGAKLRDNLVTRPTKSEISHGLVKVSNLGHQEAVERLLEAKADVNAAAVA</sequence>
<keyword evidence="6" id="KW-1185">Reference proteome</keyword>
<comment type="caution">
    <text evidence="5">The sequence shown here is derived from an EMBL/GenBank/DDBJ whole genome shotgun (WGS) entry which is preliminary data.</text>
</comment>
<evidence type="ECO:0000256" key="1">
    <source>
        <dbReference type="ARBA" id="ARBA00022737"/>
    </source>
</evidence>
<dbReference type="InterPro" id="IPR027417">
    <property type="entry name" value="P-loop_NTPase"/>
</dbReference>
<dbReference type="Pfam" id="PF24883">
    <property type="entry name" value="NPHP3_N"/>
    <property type="match status" value="1"/>
</dbReference>